<dbReference type="Proteomes" id="UP000542742">
    <property type="component" value="Unassembled WGS sequence"/>
</dbReference>
<evidence type="ECO:0000313" key="4">
    <source>
        <dbReference type="Proteomes" id="UP000542742"/>
    </source>
</evidence>
<dbReference type="EMBL" id="JACHMF010000001">
    <property type="protein sequence ID" value="MBB4697986.1"/>
    <property type="molecule type" value="Genomic_DNA"/>
</dbReference>
<accession>A0A7W7D378</accession>
<comment type="caution">
    <text evidence="3">The sequence shown here is derived from an EMBL/GenBank/DDBJ whole genome shotgun (WGS) entry which is preliminary data.</text>
</comment>
<dbReference type="RefSeq" id="WP_184956047.1">
    <property type="nucleotide sequence ID" value="NZ_BOMC01000025.1"/>
</dbReference>
<name>A0A7W7D378_9ACTN</name>
<reference evidence="3 4" key="1">
    <citation type="submission" date="2020-08" db="EMBL/GenBank/DDBJ databases">
        <title>Sequencing the genomes of 1000 actinobacteria strains.</title>
        <authorList>
            <person name="Klenk H.-P."/>
        </authorList>
    </citation>
    <scope>NUCLEOTIDE SEQUENCE [LARGE SCALE GENOMIC DNA]</scope>
    <source>
        <strain evidence="3 4">DSM 45518</strain>
    </source>
</reference>
<organism evidence="3 4">
    <name type="scientific">Paractinoplanes abujensis</name>
    <dbReference type="NCBI Taxonomy" id="882441"/>
    <lineage>
        <taxon>Bacteria</taxon>
        <taxon>Bacillati</taxon>
        <taxon>Actinomycetota</taxon>
        <taxon>Actinomycetes</taxon>
        <taxon>Micromonosporales</taxon>
        <taxon>Micromonosporaceae</taxon>
        <taxon>Paractinoplanes</taxon>
    </lineage>
</organism>
<dbReference type="Pfam" id="PF20028">
    <property type="entry name" value="VMAP-C"/>
    <property type="match status" value="1"/>
</dbReference>
<sequence>MTAGFGDPGPEPRGLLAVRSGIEAGIIALLGNCGTFATVAERDALVAAVTERYYGDLAVERDADTQVHLTYVVRGCVGAECLGDLVAVLAARLGTADRVRLFRLHDEWNAAANFDADDWWALRSGLQDLVLTNLRDLYLRSRPNEFLPLPAHCMDAWHAFVHLAGLNGSDERVPPCTIFLWLVTGQLPGDRARPLRGTLDRLVRQWGITGPFQRASFGLTQPAVRHSWDPTLLIAIDFDRPGRYSVVHWTQWAPDQPFNRGAGRLVPRAGLEAAVTEIVASAETLWPSGDGGLRLEFLLPLELLNLPVEQWSKENDPDDGAVPLYRHYPVVVRSLDRIRDPRRRRAWNQRWGTLRDRPGSAEWLASRGAGHKLEEAIRAEERIVTMILSEPPPGASDGAAREIRIAIRTGVPIVIWHRTERPSPTFLELVENLIVDGGMAELPDRASRLRITTSMNEDDRGVGQGLVLLWDDPSRLPGEFDATAGER</sequence>
<evidence type="ECO:0000259" key="1">
    <source>
        <dbReference type="Pfam" id="PF19916"/>
    </source>
</evidence>
<feature type="domain" description="vWA-MoxR associated protein C-terminal" evidence="2">
    <location>
        <begin position="243"/>
        <end position="473"/>
    </location>
</feature>
<evidence type="ECO:0000313" key="3">
    <source>
        <dbReference type="EMBL" id="MBB4697986.1"/>
    </source>
</evidence>
<protein>
    <submittedName>
        <fullName evidence="3">Uncharacterized protein</fullName>
    </submittedName>
</protein>
<proteinExistence type="predicted"/>
<keyword evidence="4" id="KW-1185">Reference proteome</keyword>
<dbReference type="InterPro" id="IPR045555">
    <property type="entry name" value="VMAP-M0"/>
</dbReference>
<gene>
    <name evidence="3" type="ORF">BKA14_008134</name>
</gene>
<dbReference type="Pfam" id="PF19916">
    <property type="entry name" value="VMAP-M0"/>
    <property type="match status" value="1"/>
</dbReference>
<dbReference type="InterPro" id="IPR045450">
    <property type="entry name" value="VMAP_C"/>
</dbReference>
<feature type="domain" description="vWA-MoxR associated protein middle region 0" evidence="1">
    <location>
        <begin position="114"/>
        <end position="212"/>
    </location>
</feature>
<evidence type="ECO:0000259" key="2">
    <source>
        <dbReference type="Pfam" id="PF20028"/>
    </source>
</evidence>
<dbReference type="AlphaFoldDB" id="A0A7W7D378"/>